<evidence type="ECO:0000256" key="5">
    <source>
        <dbReference type="SAM" id="Coils"/>
    </source>
</evidence>
<reference evidence="9 10" key="1">
    <citation type="submission" date="2019-01" db="EMBL/GenBank/DDBJ databases">
        <title>Draft genome sequence of Psathyrella aberdarensis IHI B618.</title>
        <authorList>
            <person name="Buettner E."/>
            <person name="Kellner H."/>
        </authorList>
    </citation>
    <scope>NUCLEOTIDE SEQUENCE [LARGE SCALE GENOMIC DNA]</scope>
    <source>
        <strain evidence="9 10">IHI B618</strain>
    </source>
</reference>
<dbReference type="PANTHER" id="PTHR21529">
    <property type="entry name" value="MAMMARY TURMOR VIRUS RECEPTOR HOMOLOG 1, 2 MTVR1, 2"/>
    <property type="match status" value="1"/>
</dbReference>
<dbReference type="Gene3D" id="3.40.50.300">
    <property type="entry name" value="P-loop containing nucleotide triphosphate hydrolases"/>
    <property type="match status" value="2"/>
</dbReference>
<name>A0A4Q2D5V2_9AGAR</name>
<gene>
    <name evidence="9" type="ORF">EST38_g11041</name>
</gene>
<evidence type="ECO:0000256" key="3">
    <source>
        <dbReference type="ARBA" id="ARBA00022806"/>
    </source>
</evidence>
<dbReference type="EMBL" id="SDEE01000641">
    <property type="protein sequence ID" value="RXW14817.1"/>
    <property type="molecule type" value="Genomic_DNA"/>
</dbReference>
<keyword evidence="2" id="KW-0378">Hydrolase</keyword>
<evidence type="ECO:0000256" key="4">
    <source>
        <dbReference type="ARBA" id="ARBA00022840"/>
    </source>
</evidence>
<keyword evidence="4" id="KW-0067">ATP-binding</keyword>
<feature type="domain" description="UvrD-like helicase C-terminal" evidence="8">
    <location>
        <begin position="413"/>
        <end position="505"/>
    </location>
</feature>
<feature type="domain" description="UvrD-like helicase ATP-binding" evidence="7">
    <location>
        <begin position="188"/>
        <end position="289"/>
    </location>
</feature>
<dbReference type="AlphaFoldDB" id="A0A4Q2D5V2"/>
<dbReference type="GO" id="GO:0005524">
    <property type="term" value="F:ATP binding"/>
    <property type="evidence" value="ECO:0007669"/>
    <property type="project" value="UniProtKB-KW"/>
</dbReference>
<evidence type="ECO:0000259" key="8">
    <source>
        <dbReference type="Pfam" id="PF13361"/>
    </source>
</evidence>
<dbReference type="SUPFAM" id="SSF52540">
    <property type="entry name" value="P-loop containing nucleoside triphosphate hydrolases"/>
    <property type="match status" value="1"/>
</dbReference>
<evidence type="ECO:0000256" key="6">
    <source>
        <dbReference type="SAM" id="MobiDB-lite"/>
    </source>
</evidence>
<dbReference type="GO" id="GO:0016787">
    <property type="term" value="F:hydrolase activity"/>
    <property type="evidence" value="ECO:0007669"/>
    <property type="project" value="UniProtKB-KW"/>
</dbReference>
<evidence type="ECO:0000313" key="9">
    <source>
        <dbReference type="EMBL" id="RXW14817.1"/>
    </source>
</evidence>
<dbReference type="Pfam" id="PF13361">
    <property type="entry name" value="UvrD_C"/>
    <property type="match status" value="1"/>
</dbReference>
<dbReference type="Pfam" id="PF00580">
    <property type="entry name" value="UvrD-helicase"/>
    <property type="match status" value="1"/>
</dbReference>
<feature type="compositionally biased region" description="Polar residues" evidence="6">
    <location>
        <begin position="728"/>
        <end position="738"/>
    </location>
</feature>
<dbReference type="GO" id="GO:0004386">
    <property type="term" value="F:helicase activity"/>
    <property type="evidence" value="ECO:0007669"/>
    <property type="project" value="UniProtKB-KW"/>
</dbReference>
<sequence>MLFKMFGIERAYTQQSEISSVARPRQIFVTRSSDLVTRIEAYFSKLLASLAATTKSKEELKEIAEQQKLQNQGDGLLYDAVDDVTALTGKAGLPQKFSLLRDEHFPLFLTFEQLCQLLEGDIDNTLDVAGNSKGQLVTYNIFFKQYWPQFSKALTKNLDPALVFSEILSVIKGSEQSLSHETRYLDLKAYKNLTHHTQHWHGFAKQWDQIYSLFQAYTQHKTQHGEYDSADRTHNILKAFDVSGIPGAKIDYLYVDEAQDNLLIDAMLLQLLCHSPDGLFWAGDAAQAITIGGSLRFNDLKAFLYRLEQCREQGEASITQSKPRTFQLSMNYRSHGGIVRCAATVIMLMTYFWPSAIDSFTPEQAIVDGAKPVFFSGWNIDTMPYHQILSGDFGDSGERIEFGPRQCILVRDEAAKSELQKQVGDIGLILTLYESKGLEFDDVGDSTVDLEKWRVLLNLLETPTYWKVHAPCFNKERHAGVCSELKFLYVAITRARRNLWIIDCSDKAEPMKMLWDSKGYIQICTPGDVPRLAVRSTPEEWNISGRAMFRIRRYLQAKHAFERAGRARDAKISYTYHLRDTAHSIRLGSKEAISAKRNAFCSAAESFLEKTEMFDEAIHVIQKHRHEVDEELANNVQEEAKLFYFKNKELRKAETLFESVEEQLEYLEDSHLDERVQYCSTEKPNLEKPPPENIRRVFKNLDDAPSALSVSEQANPPFVPGSRGLRANSESGGNSTVEAQGDGPSGMEQLVEQQIKQPEAVLTDLTRKDLVLRLLHVYRQRVRNKDLEKHKTITQKNCDSYFETCLKLASDSKEMQWPCGSYYRKLYLGLVPHLLACVKAVESYALSAWSEARDQSRKEKQDYDGMYKTKSEIIAILKESRKLGSRLGPSSEVHKKRDIEGLKQLAREVEQLVNRVPSGAGLDVHFNLQLAMKGVMNARPERG</sequence>
<dbReference type="InterPro" id="IPR014017">
    <property type="entry name" value="DNA_helicase_UvrD-like_C"/>
</dbReference>
<evidence type="ECO:0000313" key="10">
    <source>
        <dbReference type="Proteomes" id="UP000290288"/>
    </source>
</evidence>
<dbReference type="InterPro" id="IPR027417">
    <property type="entry name" value="P-loop_NTPase"/>
</dbReference>
<accession>A0A4Q2D5V2</accession>
<dbReference type="InterPro" id="IPR013986">
    <property type="entry name" value="DExx_box_DNA_helicase_dom_sf"/>
</dbReference>
<comment type="caution">
    <text evidence="9">The sequence shown here is derived from an EMBL/GenBank/DDBJ whole genome shotgun (WGS) entry which is preliminary data.</text>
</comment>
<organism evidence="9 10">
    <name type="scientific">Candolleomyces aberdarensis</name>
    <dbReference type="NCBI Taxonomy" id="2316362"/>
    <lineage>
        <taxon>Eukaryota</taxon>
        <taxon>Fungi</taxon>
        <taxon>Dikarya</taxon>
        <taxon>Basidiomycota</taxon>
        <taxon>Agaricomycotina</taxon>
        <taxon>Agaricomycetes</taxon>
        <taxon>Agaricomycetidae</taxon>
        <taxon>Agaricales</taxon>
        <taxon>Agaricineae</taxon>
        <taxon>Psathyrellaceae</taxon>
        <taxon>Candolleomyces</taxon>
    </lineage>
</organism>
<keyword evidence="5" id="KW-0175">Coiled coil</keyword>
<dbReference type="InterPro" id="IPR039904">
    <property type="entry name" value="TRANK1"/>
</dbReference>
<dbReference type="InterPro" id="IPR014016">
    <property type="entry name" value="UvrD-like_ATP-bd"/>
</dbReference>
<dbReference type="STRING" id="2316362.A0A4Q2D5V2"/>
<evidence type="ECO:0000256" key="1">
    <source>
        <dbReference type="ARBA" id="ARBA00022741"/>
    </source>
</evidence>
<dbReference type="Proteomes" id="UP000290288">
    <property type="component" value="Unassembled WGS sequence"/>
</dbReference>
<keyword evidence="1" id="KW-0547">Nucleotide-binding</keyword>
<keyword evidence="10" id="KW-1185">Reference proteome</keyword>
<dbReference type="OrthoDB" id="3156807at2759"/>
<dbReference type="Gene3D" id="1.10.10.160">
    <property type="match status" value="1"/>
</dbReference>
<proteinExistence type="predicted"/>
<dbReference type="PANTHER" id="PTHR21529:SF4">
    <property type="entry name" value="TPR AND ANKYRIN REPEAT-CONTAINING PROTEIN 1"/>
    <property type="match status" value="1"/>
</dbReference>
<feature type="region of interest" description="Disordered" evidence="6">
    <location>
        <begin position="709"/>
        <end position="748"/>
    </location>
</feature>
<evidence type="ECO:0000256" key="2">
    <source>
        <dbReference type="ARBA" id="ARBA00022801"/>
    </source>
</evidence>
<keyword evidence="3" id="KW-0347">Helicase</keyword>
<protein>
    <submittedName>
        <fullName evidence="9">Uncharacterized protein</fullName>
    </submittedName>
</protein>
<evidence type="ECO:0000259" key="7">
    <source>
        <dbReference type="Pfam" id="PF00580"/>
    </source>
</evidence>
<feature type="coiled-coil region" evidence="5">
    <location>
        <begin position="621"/>
        <end position="670"/>
    </location>
</feature>